<accession>A0A0U5GEA8</accession>
<dbReference type="GO" id="GO:0000981">
    <property type="term" value="F:DNA-binding transcription factor activity, RNA polymerase II-specific"/>
    <property type="evidence" value="ECO:0007669"/>
    <property type="project" value="InterPro"/>
</dbReference>
<name>A0A0U5GEA8_ASPCI</name>
<sequence length="155" mass="17378">MRTNTMTTTMAAQTVQTTSLEPSMTANYKLTQETALSDPCPTSWFSKWLWPSRAGRPGPPVETSATGMPRQLLSSDVGIRSDASHQHEHDRHENPFPCRACQAWGVQCDRQTPRCAHCLDQQILCFYVEPLRVTMKRARKSKDLPAAPPRDLVAP</sequence>
<keyword evidence="1" id="KW-0805">Transcription regulation</keyword>
<dbReference type="AlphaFoldDB" id="A0A0U5GEA8"/>
<dbReference type="OMA" id="CDRQTPR"/>
<dbReference type="EMBL" id="CDMC01000014">
    <property type="protein sequence ID" value="CEL09405.1"/>
    <property type="molecule type" value="Genomic_DNA"/>
</dbReference>
<dbReference type="GO" id="GO:0008270">
    <property type="term" value="F:zinc ion binding"/>
    <property type="evidence" value="ECO:0007669"/>
    <property type="project" value="InterPro"/>
</dbReference>
<evidence type="ECO:0008006" key="7">
    <source>
        <dbReference type="Google" id="ProtNLM"/>
    </source>
</evidence>
<keyword evidence="2" id="KW-0238">DNA-binding</keyword>
<evidence type="ECO:0000313" key="6">
    <source>
        <dbReference type="Proteomes" id="UP000054771"/>
    </source>
</evidence>
<dbReference type="Proteomes" id="UP000054771">
    <property type="component" value="Unassembled WGS sequence"/>
</dbReference>
<dbReference type="SUPFAM" id="SSF57701">
    <property type="entry name" value="Zn2/Cys6 DNA-binding domain"/>
    <property type="match status" value="1"/>
</dbReference>
<evidence type="ECO:0000256" key="3">
    <source>
        <dbReference type="ARBA" id="ARBA00023163"/>
    </source>
</evidence>
<organism evidence="5 6">
    <name type="scientific">Aspergillus calidoustus</name>
    <dbReference type="NCBI Taxonomy" id="454130"/>
    <lineage>
        <taxon>Eukaryota</taxon>
        <taxon>Fungi</taxon>
        <taxon>Dikarya</taxon>
        <taxon>Ascomycota</taxon>
        <taxon>Pezizomycotina</taxon>
        <taxon>Eurotiomycetes</taxon>
        <taxon>Eurotiomycetidae</taxon>
        <taxon>Eurotiales</taxon>
        <taxon>Aspergillaceae</taxon>
        <taxon>Aspergillus</taxon>
        <taxon>Aspergillus subgen. Nidulantes</taxon>
    </lineage>
</organism>
<dbReference type="InterPro" id="IPR036864">
    <property type="entry name" value="Zn2-C6_fun-type_DNA-bd_sf"/>
</dbReference>
<protein>
    <recommendedName>
        <fullName evidence="7">Zn(2)-C6 fungal-type domain-containing protein</fullName>
    </recommendedName>
</protein>
<keyword evidence="3" id="KW-0804">Transcription</keyword>
<reference evidence="6" key="1">
    <citation type="journal article" date="2016" name="Genome Announc.">
        <title>Draft genome sequences of fungus Aspergillus calidoustus.</title>
        <authorList>
            <person name="Horn F."/>
            <person name="Linde J."/>
            <person name="Mattern D.J."/>
            <person name="Walther G."/>
            <person name="Guthke R."/>
            <person name="Scherlach K."/>
            <person name="Martin K."/>
            <person name="Brakhage A.A."/>
            <person name="Petzke L."/>
            <person name="Valiante V."/>
        </authorList>
    </citation>
    <scope>NUCLEOTIDE SEQUENCE [LARGE SCALE GENOMIC DNA]</scope>
    <source>
        <strain evidence="6">SF006504</strain>
    </source>
</reference>
<evidence type="ECO:0000256" key="2">
    <source>
        <dbReference type="ARBA" id="ARBA00023125"/>
    </source>
</evidence>
<evidence type="ECO:0000313" key="5">
    <source>
        <dbReference type="EMBL" id="CEL09405.1"/>
    </source>
</evidence>
<evidence type="ECO:0000256" key="4">
    <source>
        <dbReference type="ARBA" id="ARBA00023242"/>
    </source>
</evidence>
<keyword evidence="4" id="KW-0539">Nucleus</keyword>
<keyword evidence="6" id="KW-1185">Reference proteome</keyword>
<dbReference type="OrthoDB" id="4427833at2759"/>
<gene>
    <name evidence="5" type="ORF">ASPCAL12541</name>
</gene>
<dbReference type="Gene3D" id="4.10.240.10">
    <property type="entry name" value="Zn(2)-C6 fungal-type DNA-binding domain"/>
    <property type="match status" value="1"/>
</dbReference>
<proteinExistence type="predicted"/>
<evidence type="ECO:0000256" key="1">
    <source>
        <dbReference type="ARBA" id="ARBA00023015"/>
    </source>
</evidence>
<dbReference type="GO" id="GO:0003677">
    <property type="term" value="F:DNA binding"/>
    <property type="evidence" value="ECO:0007669"/>
    <property type="project" value="UniProtKB-KW"/>
</dbReference>